<evidence type="ECO:0008006" key="3">
    <source>
        <dbReference type="Google" id="ProtNLM"/>
    </source>
</evidence>
<proteinExistence type="predicted"/>
<dbReference type="RefSeq" id="WP_380922725.1">
    <property type="nucleotide sequence ID" value="NZ_JBHUPE010000007.1"/>
</dbReference>
<keyword evidence="2" id="KW-1185">Reference proteome</keyword>
<sequence length="575" mass="65509">MKFSFLTISFLLLFNSCQKDKNFNDNLNESTEISLKENGLEKFSIILSKAVMNNSDLRKFIKDEALKQKDNDYDVIYGLCKNEIVSGRKTFKEILENYEGTKGEVDSLENVLPTITILVPTLPNDFNAETWSPKDQIPVIAHEKTKSVELYLDGKKEISLKRDQIPGFPTLVVKENERLRVNGPSLKSSLKGQENNLVFAHEAFDGINNNHQTTKNIPSKKLKASSVGGRGLDIKDKFYFEVSQKLTDAYNKFIPRDGGWQRDHIYYNLDNVPNAKGRLDQTFTESIMAIKIEPAALSIMMDQNDPRYNTNYTWHSKSGHLPTKNIWTDGKFEIQIDIITSDIDGGGAATSRVLSVHPLELFDVNYTEQIIGRPTSGDYSVIYTFKDIKSKFYYCNLPIKEWNLEKMGYTWKFSVRENDDNTVYTDSETVTAKYATNFSFEPGGLFKEKLGLKFGGSAEKSESNTSSVQRTLSNDFLGEAYANFGDAILKTGTKFDIGDTEYNIVDLKSAFYRKSAVEYINFVRVNSGREPVPYPNWFDEQKAIRSSATNVYQISNFNTILNNNFEILMLPVYKY</sequence>
<organism evidence="1 2">
    <name type="scientific">Sphingobacterium anhuiense</name>
    <dbReference type="NCBI Taxonomy" id="493780"/>
    <lineage>
        <taxon>Bacteria</taxon>
        <taxon>Pseudomonadati</taxon>
        <taxon>Bacteroidota</taxon>
        <taxon>Sphingobacteriia</taxon>
        <taxon>Sphingobacteriales</taxon>
        <taxon>Sphingobacteriaceae</taxon>
        <taxon>Sphingobacterium</taxon>
    </lineage>
</organism>
<protein>
    <recommendedName>
        <fullName evidence="3">Lipoprotein</fullName>
    </recommendedName>
</protein>
<evidence type="ECO:0000313" key="1">
    <source>
        <dbReference type="EMBL" id="MFD2905850.1"/>
    </source>
</evidence>
<name>A0ABW5YZ56_9SPHI</name>
<dbReference type="EMBL" id="JBHUPE010000007">
    <property type="protein sequence ID" value="MFD2905850.1"/>
    <property type="molecule type" value="Genomic_DNA"/>
</dbReference>
<reference evidence="2" key="1">
    <citation type="journal article" date="2019" name="Int. J. Syst. Evol. Microbiol.">
        <title>The Global Catalogue of Microorganisms (GCM) 10K type strain sequencing project: providing services to taxonomists for standard genome sequencing and annotation.</title>
        <authorList>
            <consortium name="The Broad Institute Genomics Platform"/>
            <consortium name="The Broad Institute Genome Sequencing Center for Infectious Disease"/>
            <person name="Wu L."/>
            <person name="Ma J."/>
        </authorList>
    </citation>
    <scope>NUCLEOTIDE SEQUENCE [LARGE SCALE GENOMIC DNA]</scope>
    <source>
        <strain evidence="2">KCTC 22209</strain>
    </source>
</reference>
<gene>
    <name evidence="1" type="ORF">ACFS6I_18120</name>
</gene>
<evidence type="ECO:0000313" key="2">
    <source>
        <dbReference type="Proteomes" id="UP001597509"/>
    </source>
</evidence>
<accession>A0ABW5YZ56</accession>
<dbReference type="Proteomes" id="UP001597509">
    <property type="component" value="Unassembled WGS sequence"/>
</dbReference>
<comment type="caution">
    <text evidence="1">The sequence shown here is derived from an EMBL/GenBank/DDBJ whole genome shotgun (WGS) entry which is preliminary data.</text>
</comment>